<feature type="coiled-coil region" evidence="3">
    <location>
        <begin position="136"/>
        <end position="170"/>
    </location>
</feature>
<keyword evidence="2" id="KW-0813">Transport</keyword>
<dbReference type="AlphaFoldDB" id="A0A4R4DVC5"/>
<dbReference type="InterPro" id="IPR058792">
    <property type="entry name" value="Beta-barrel_RND_2"/>
</dbReference>
<dbReference type="InterPro" id="IPR051909">
    <property type="entry name" value="MFP_Cation_Efflux"/>
</dbReference>
<dbReference type="SUPFAM" id="SSF111369">
    <property type="entry name" value="HlyD-like secretion proteins"/>
    <property type="match status" value="2"/>
</dbReference>
<keyword evidence="4" id="KW-0472">Membrane</keyword>
<evidence type="ECO:0000313" key="8">
    <source>
        <dbReference type="EMBL" id="TCZ64423.1"/>
    </source>
</evidence>
<evidence type="ECO:0000259" key="7">
    <source>
        <dbReference type="Pfam" id="PF25975"/>
    </source>
</evidence>
<dbReference type="FunFam" id="2.40.30.170:FF:000010">
    <property type="entry name" value="Efflux RND transporter periplasmic adaptor subunit"/>
    <property type="match status" value="1"/>
</dbReference>
<dbReference type="InterPro" id="IPR058649">
    <property type="entry name" value="CzcB_C"/>
</dbReference>
<evidence type="ECO:0000256" key="1">
    <source>
        <dbReference type="ARBA" id="ARBA00009477"/>
    </source>
</evidence>
<keyword evidence="3" id="KW-0175">Coiled coil</keyword>
<accession>A0A4R4DVC5</accession>
<organism evidence="8 9">
    <name type="scientific">Roseicella aquatilis</name>
    <dbReference type="NCBI Taxonomy" id="2527868"/>
    <lineage>
        <taxon>Bacteria</taxon>
        <taxon>Pseudomonadati</taxon>
        <taxon>Pseudomonadota</taxon>
        <taxon>Alphaproteobacteria</taxon>
        <taxon>Acetobacterales</taxon>
        <taxon>Roseomonadaceae</taxon>
        <taxon>Roseicella</taxon>
    </lineage>
</organism>
<dbReference type="Pfam" id="PF25975">
    <property type="entry name" value="CzcB_C"/>
    <property type="match status" value="1"/>
</dbReference>
<dbReference type="Proteomes" id="UP000295023">
    <property type="component" value="Unassembled WGS sequence"/>
</dbReference>
<dbReference type="EMBL" id="SKBM01000005">
    <property type="protein sequence ID" value="TCZ64423.1"/>
    <property type="molecule type" value="Genomic_DNA"/>
</dbReference>
<dbReference type="Pfam" id="PF25954">
    <property type="entry name" value="Beta-barrel_RND_2"/>
    <property type="match status" value="1"/>
</dbReference>
<feature type="domain" description="CzcB-like C-terminal circularly permuted SH3-like" evidence="7">
    <location>
        <begin position="356"/>
        <end position="417"/>
    </location>
</feature>
<keyword evidence="4" id="KW-0812">Transmembrane</keyword>
<dbReference type="InterPro" id="IPR006143">
    <property type="entry name" value="RND_pump_MFP"/>
</dbReference>
<dbReference type="PANTHER" id="PTHR30097:SF4">
    <property type="entry name" value="SLR6042 PROTEIN"/>
    <property type="match status" value="1"/>
</dbReference>
<dbReference type="OrthoDB" id="9806939at2"/>
<feature type="transmembrane region" description="Helical" evidence="4">
    <location>
        <begin position="20"/>
        <end position="37"/>
    </location>
</feature>
<protein>
    <submittedName>
        <fullName evidence="8">Efflux RND transporter periplasmic adaptor subunit</fullName>
    </submittedName>
</protein>
<feature type="domain" description="CusB-like beta-barrel" evidence="5">
    <location>
        <begin position="273"/>
        <end position="348"/>
    </location>
</feature>
<feature type="domain" description="CzcB-like barrel-sandwich hybrid" evidence="6">
    <location>
        <begin position="100"/>
        <end position="270"/>
    </location>
</feature>
<evidence type="ECO:0000256" key="3">
    <source>
        <dbReference type="SAM" id="Coils"/>
    </source>
</evidence>
<keyword evidence="4" id="KW-1133">Transmembrane helix</keyword>
<dbReference type="Gene3D" id="1.10.287.470">
    <property type="entry name" value="Helix hairpin bin"/>
    <property type="match status" value="1"/>
</dbReference>
<dbReference type="GO" id="GO:0016020">
    <property type="term" value="C:membrane"/>
    <property type="evidence" value="ECO:0007669"/>
    <property type="project" value="InterPro"/>
</dbReference>
<dbReference type="RefSeq" id="WP_132286248.1">
    <property type="nucleotide sequence ID" value="NZ_SKBM01000005.1"/>
</dbReference>
<evidence type="ECO:0000256" key="4">
    <source>
        <dbReference type="SAM" id="Phobius"/>
    </source>
</evidence>
<dbReference type="GO" id="GO:0015679">
    <property type="term" value="P:plasma membrane copper ion transport"/>
    <property type="evidence" value="ECO:0007669"/>
    <property type="project" value="TreeGrafter"/>
</dbReference>
<evidence type="ECO:0000256" key="2">
    <source>
        <dbReference type="ARBA" id="ARBA00022448"/>
    </source>
</evidence>
<evidence type="ECO:0000313" key="9">
    <source>
        <dbReference type="Proteomes" id="UP000295023"/>
    </source>
</evidence>
<dbReference type="GO" id="GO:0030313">
    <property type="term" value="C:cell envelope"/>
    <property type="evidence" value="ECO:0007669"/>
    <property type="project" value="TreeGrafter"/>
</dbReference>
<dbReference type="Pfam" id="PF25973">
    <property type="entry name" value="BSH_CzcB"/>
    <property type="match status" value="1"/>
</dbReference>
<dbReference type="GO" id="GO:0060003">
    <property type="term" value="P:copper ion export"/>
    <property type="evidence" value="ECO:0007669"/>
    <property type="project" value="TreeGrafter"/>
</dbReference>
<name>A0A4R4DVC5_9PROT</name>
<evidence type="ECO:0000259" key="6">
    <source>
        <dbReference type="Pfam" id="PF25973"/>
    </source>
</evidence>
<dbReference type="NCBIfam" id="TIGR01730">
    <property type="entry name" value="RND_mfp"/>
    <property type="match status" value="1"/>
</dbReference>
<evidence type="ECO:0000259" key="5">
    <source>
        <dbReference type="Pfam" id="PF25954"/>
    </source>
</evidence>
<reference evidence="8 9" key="1">
    <citation type="submission" date="2019-03" db="EMBL/GenBank/DDBJ databases">
        <title>Paracraurococcus aquatilis NE82 genome sequence.</title>
        <authorList>
            <person name="Zhao Y."/>
            <person name="Du Z."/>
        </authorList>
    </citation>
    <scope>NUCLEOTIDE SEQUENCE [LARGE SCALE GENOMIC DNA]</scope>
    <source>
        <strain evidence="8 9">NE82</strain>
    </source>
</reference>
<dbReference type="Gene3D" id="2.40.50.100">
    <property type="match status" value="1"/>
</dbReference>
<comment type="caution">
    <text evidence="8">The sequence shown here is derived from an EMBL/GenBank/DDBJ whole genome shotgun (WGS) entry which is preliminary data.</text>
</comment>
<dbReference type="GO" id="GO:0022857">
    <property type="term" value="F:transmembrane transporter activity"/>
    <property type="evidence" value="ECO:0007669"/>
    <property type="project" value="InterPro"/>
</dbReference>
<comment type="similarity">
    <text evidence="1">Belongs to the membrane fusion protein (MFP) (TC 8.A.1) family.</text>
</comment>
<sequence length="429" mass="45385">MDSLHDVGAAPRIRSRRGMLWLGGTAVVAAGAGYVLGRQSAPPPPEPAVAAAAESPLPAEVTLSPEAVRNFGLKTAAAELRPLTRSVRVTGIVGFNELKLAHIQPLARGRLQAVEVAIGDRVRTGQRLAVLDALDLAEARHQLASSEAALAQAKAEVQTARAAFNRAQDLVRSGSVAQSELERRRAELARADAMVLTRQTEVEHWREMLSRYSPTGPARPGGPDAVSLTMSTPSDARGAILAPFAGAVLAVGATPGELVDTNREIFTLADLSTVWVMADVPERELGAVTPGQAVSIAVEAYPGRRFPGRVGYVADQLDARTGTAKVRCEVPNADGALKVNMFATVEITVPLGRDGVVVPDAALQAVDNQPMVFQQLAGDRFAHREVRPGLRQDGMTEITEGLRPGEVVATEGSFRLKALLLQGRVAAED</sequence>
<dbReference type="Gene3D" id="2.40.30.170">
    <property type="match status" value="1"/>
</dbReference>
<dbReference type="InterPro" id="IPR058647">
    <property type="entry name" value="BSH_CzcB-like"/>
</dbReference>
<dbReference type="Gene3D" id="2.40.420.20">
    <property type="match status" value="1"/>
</dbReference>
<gene>
    <name evidence="8" type="ORF">EXY23_07180</name>
</gene>
<keyword evidence="9" id="KW-1185">Reference proteome</keyword>
<proteinExistence type="inferred from homology"/>
<dbReference type="PANTHER" id="PTHR30097">
    <property type="entry name" value="CATION EFFLUX SYSTEM PROTEIN CUSB"/>
    <property type="match status" value="1"/>
</dbReference>